<dbReference type="PANTHER" id="PTHR13914:SF0">
    <property type="entry name" value="PROLINE DEHYDROGENASE 1, MITOCHONDRIAL"/>
    <property type="match status" value="1"/>
</dbReference>
<evidence type="ECO:0000256" key="6">
    <source>
        <dbReference type="ARBA" id="ARBA00022827"/>
    </source>
</evidence>
<dbReference type="Pfam" id="PF01619">
    <property type="entry name" value="Pro_dh"/>
    <property type="match status" value="1"/>
</dbReference>
<feature type="domain" description="Proline dehydrogenase" evidence="10">
    <location>
        <begin position="40"/>
        <end position="286"/>
    </location>
</feature>
<dbReference type="InterPro" id="IPR008219">
    <property type="entry name" value="PRODH_bac_arc"/>
</dbReference>
<dbReference type="PANTHER" id="PTHR13914">
    <property type="entry name" value="PROLINE OXIDASE"/>
    <property type="match status" value="1"/>
</dbReference>
<evidence type="ECO:0000256" key="3">
    <source>
        <dbReference type="ARBA" id="ARBA00012695"/>
    </source>
</evidence>
<keyword evidence="8" id="KW-0642">Proline metabolism</keyword>
<keyword evidence="5" id="KW-0547">Nucleotide-binding</keyword>
<sequence length="304" mass="34967">MGILNRIVQSTAPWMPKIVIGRIASVYVAGDKLEDGIDLVRKLNKKGFVGTLDLLGEEVKNRRGITKTTNSYCDLIDGIANSGVNCNISLKLTAIGLKVDESLCWDNLSVILDKAKMYNTFVRMDMEDSEVTESTIKMCKKAVNYYPNCGTVLQAYMYRTSDDIDLLKGPNTNIRLCKGAYKESKDIAIQDYNKIRENYVECAEKMIKNNVYSCFATHDTWIIERIEKLIEKNNFPKNNCEFQALSGVPIDKTLDELVSKGYTVRYYIPYGPDWYPYSIRRIRENPDIWKDTMKAFFFRSKHRK</sequence>
<dbReference type="EC" id="1.5.5.2" evidence="3"/>
<dbReference type="InterPro" id="IPR002872">
    <property type="entry name" value="Proline_DH_dom"/>
</dbReference>
<evidence type="ECO:0000313" key="12">
    <source>
        <dbReference type="Proteomes" id="UP000183080"/>
    </source>
</evidence>
<dbReference type="STRING" id="1888995.BD935_01395"/>
<protein>
    <recommendedName>
        <fullName evidence="3">proline dehydrogenase</fullName>
        <ecNumber evidence="3">1.5.5.2</ecNumber>
    </recommendedName>
</protein>
<evidence type="ECO:0000256" key="8">
    <source>
        <dbReference type="ARBA" id="ARBA00023062"/>
    </source>
</evidence>
<dbReference type="GO" id="GO:0004657">
    <property type="term" value="F:proline dehydrogenase activity"/>
    <property type="evidence" value="ECO:0007669"/>
    <property type="project" value="UniProtKB-EC"/>
</dbReference>
<evidence type="ECO:0000259" key="10">
    <source>
        <dbReference type="Pfam" id="PF01619"/>
    </source>
</evidence>
<dbReference type="InterPro" id="IPR029041">
    <property type="entry name" value="FAD-linked_oxidoreductase-like"/>
</dbReference>
<keyword evidence="6" id="KW-0274">FAD</keyword>
<proteinExistence type="predicted"/>
<dbReference type="GO" id="GO:0000166">
    <property type="term" value="F:nucleotide binding"/>
    <property type="evidence" value="ECO:0007669"/>
    <property type="project" value="UniProtKB-KW"/>
</dbReference>
<comment type="caution">
    <text evidence="11">The sequence shown here is derived from an EMBL/GenBank/DDBJ whole genome shotgun (WGS) entry which is preliminary data.</text>
</comment>
<dbReference type="InterPro" id="IPR015659">
    <property type="entry name" value="Proline_oxidase"/>
</dbReference>
<evidence type="ECO:0000256" key="2">
    <source>
        <dbReference type="ARBA" id="ARBA00004739"/>
    </source>
</evidence>
<dbReference type="SUPFAM" id="SSF51730">
    <property type="entry name" value="FAD-linked oxidoreductase"/>
    <property type="match status" value="1"/>
</dbReference>
<evidence type="ECO:0000313" key="11">
    <source>
        <dbReference type="EMBL" id="OIR19037.1"/>
    </source>
</evidence>
<dbReference type="AlphaFoldDB" id="A0A1J5TRT1"/>
<organism evidence="11 12">
    <name type="scientific">Marine Group III euryarchaeote CG-Epi1</name>
    <dbReference type="NCBI Taxonomy" id="1888995"/>
    <lineage>
        <taxon>Archaea</taxon>
        <taxon>Methanobacteriati</taxon>
        <taxon>Thermoplasmatota</taxon>
        <taxon>Thermoplasmata</taxon>
        <taxon>Candidatus Thermoprofundales</taxon>
    </lineage>
</organism>
<evidence type="ECO:0000256" key="4">
    <source>
        <dbReference type="ARBA" id="ARBA00022630"/>
    </source>
</evidence>
<reference evidence="11 12" key="1">
    <citation type="submission" date="2016-08" db="EMBL/GenBank/DDBJ databases">
        <title>New Insights into Marine Group III Euryarchaeota, from dark to light.</title>
        <authorList>
            <person name="Haro-Moreno J.M."/>
            <person name="Rodriguez-Valera F."/>
            <person name="Lopez-Garcia P."/>
            <person name="Moreira D."/>
            <person name="Martin-Cuadrado A.B."/>
        </authorList>
    </citation>
    <scope>NUCLEOTIDE SEQUENCE [LARGE SCALE GENOMIC DNA]</scope>
    <source>
        <strain evidence="11">CG-Epi1</strain>
    </source>
</reference>
<dbReference type="Gene3D" id="3.20.20.220">
    <property type="match status" value="1"/>
</dbReference>
<comment type="cofactor">
    <cofactor evidence="1">
        <name>FAD</name>
        <dbReference type="ChEBI" id="CHEBI:57692"/>
    </cofactor>
</comment>
<comment type="pathway">
    <text evidence="2">Amino-acid degradation; L-proline degradation into L-glutamate; L-glutamate from L-proline: step 1/2.</text>
</comment>
<name>A0A1J5TRT1_9ARCH</name>
<evidence type="ECO:0000256" key="7">
    <source>
        <dbReference type="ARBA" id="ARBA00023002"/>
    </source>
</evidence>
<dbReference type="UniPathway" id="UPA00261">
    <property type="reaction ID" value="UER00373"/>
</dbReference>
<evidence type="ECO:0000256" key="9">
    <source>
        <dbReference type="ARBA" id="ARBA00048779"/>
    </source>
</evidence>
<dbReference type="GO" id="GO:0010133">
    <property type="term" value="P:L-proline catabolic process to L-glutamate"/>
    <property type="evidence" value="ECO:0007669"/>
    <property type="project" value="UniProtKB-UniPathway"/>
</dbReference>
<dbReference type="PIRSF" id="PIRSF000196">
    <property type="entry name" value="Pro_dehydrog"/>
    <property type="match status" value="1"/>
</dbReference>
<dbReference type="EMBL" id="MIZA01000019">
    <property type="protein sequence ID" value="OIR19037.1"/>
    <property type="molecule type" value="Genomic_DNA"/>
</dbReference>
<evidence type="ECO:0000256" key="5">
    <source>
        <dbReference type="ARBA" id="ARBA00022741"/>
    </source>
</evidence>
<comment type="catalytic activity">
    <reaction evidence="9">
        <text>L-proline + a quinone = (S)-1-pyrroline-5-carboxylate + a quinol + H(+)</text>
        <dbReference type="Rhea" id="RHEA:23784"/>
        <dbReference type="ChEBI" id="CHEBI:15378"/>
        <dbReference type="ChEBI" id="CHEBI:17388"/>
        <dbReference type="ChEBI" id="CHEBI:24646"/>
        <dbReference type="ChEBI" id="CHEBI:60039"/>
        <dbReference type="ChEBI" id="CHEBI:132124"/>
        <dbReference type="EC" id="1.5.5.2"/>
    </reaction>
</comment>
<keyword evidence="7" id="KW-0560">Oxidoreductase</keyword>
<evidence type="ECO:0000256" key="1">
    <source>
        <dbReference type="ARBA" id="ARBA00001974"/>
    </source>
</evidence>
<gene>
    <name evidence="11" type="ORF">BD935_01395</name>
</gene>
<dbReference type="Proteomes" id="UP000183080">
    <property type="component" value="Unassembled WGS sequence"/>
</dbReference>
<keyword evidence="4" id="KW-0285">Flavoprotein</keyword>
<accession>A0A1J5TRT1</accession>